<dbReference type="GO" id="GO:0004620">
    <property type="term" value="F:phospholipase activity"/>
    <property type="evidence" value="ECO:0007669"/>
    <property type="project" value="TreeGrafter"/>
</dbReference>
<dbReference type="InterPro" id="IPR058055">
    <property type="entry name" value="PA-PLA1"/>
</dbReference>
<dbReference type="InterPro" id="IPR004177">
    <property type="entry name" value="DDHD_dom"/>
</dbReference>
<organism evidence="3 4">
    <name type="scientific">Symbiochloris irregularis</name>
    <dbReference type="NCBI Taxonomy" id="706552"/>
    <lineage>
        <taxon>Eukaryota</taxon>
        <taxon>Viridiplantae</taxon>
        <taxon>Chlorophyta</taxon>
        <taxon>core chlorophytes</taxon>
        <taxon>Trebouxiophyceae</taxon>
        <taxon>Trebouxiales</taxon>
        <taxon>Trebouxiaceae</taxon>
        <taxon>Symbiochloris</taxon>
    </lineage>
</organism>
<evidence type="ECO:0000259" key="2">
    <source>
        <dbReference type="PROSITE" id="PS51043"/>
    </source>
</evidence>
<dbReference type="PANTHER" id="PTHR23509">
    <property type="entry name" value="PA-PL1 PHOSPHOLIPASE FAMILY"/>
    <property type="match status" value="1"/>
</dbReference>
<dbReference type="EMBL" id="JALJOQ010000085">
    <property type="protein sequence ID" value="KAK9800186.1"/>
    <property type="molecule type" value="Genomic_DNA"/>
</dbReference>
<feature type="compositionally biased region" description="Polar residues" evidence="1">
    <location>
        <begin position="472"/>
        <end position="486"/>
    </location>
</feature>
<dbReference type="PROSITE" id="PS51043">
    <property type="entry name" value="DDHD"/>
    <property type="match status" value="1"/>
</dbReference>
<sequence length="847" mass="91662">MHTTVPSVQGEWLYAPLREDQIRWFWLTVPFSLKNIYQLDIPHRAEVLRFCNADNASLERSYRAQTTAVERAWWEEQAQFATGPTGKEQGGDKLAEDEEASLTWQDHVLGDKAEEGVGVLVRSGHFEVDLKRRRMKPCYWPASQHRVLRGSWFLQKGTDWVPLKETVADELEEAYRSGVWLPERGRLSNFHGLQGARVNLLTLVNEMKGMFALFVDAETVYLTKDDSAFTWLSRKFMDVTDIGPRLCRGYPNLSSDGSSPVSSQINAKAEEADDAAAVQPIGRLLYVVHGIGQNLSGSNIAGDAAAVRNNLYDLAVEQLPEEARDGMRTEVLPVQWRKHLALDVDVIAEAIMPPGVRQLRSMLHATAVEVLLSLTPLHAQDMLDSLISFINVQHSKFLARHPDFKGNVSIMAHSLGSVLMWDILCNQPHLQAHLHELAPSIRPAPPQPQEAGASMPVSPHSSISPDLVDLSPITSPSARSPLNSHPATPFGSPPKASRPSSMQDLNKPPEQAASAGTAGAAGSTPGSSDDRQERVWSAPEQRSAGATGTTQAQQLALSTPVDVKPLDFAVDQLIIVGSPLALFLALRRVNPAQGRGLGTPAAAALMQGASARAGDGLPAVRRVYNLYHPFDPVGYRMEPLIKAGAEKRRPVYASLASGGRRLHVGLTELSEDVSAATHWVGKTFKDKIMRSSSKPPINAQSKAEGNSPGTPPTPQEEEDAAAEDAAFRRSASADLSTSQSAVWRLTDGRGSQTGPSRLAAGRMDFLLQCGNVENPWLSAMSSHFAYWASPDVGLFVLRALHGLDVRTGSPLLEGLGEGLTSPRGGTPLTSPKSSAEAATAAGSKNLL</sequence>
<dbReference type="AlphaFoldDB" id="A0AAW1NYZ4"/>
<feature type="domain" description="DDHD" evidence="2">
    <location>
        <begin position="566"/>
        <end position="802"/>
    </location>
</feature>
<keyword evidence="4" id="KW-1185">Reference proteome</keyword>
<reference evidence="3 4" key="1">
    <citation type="journal article" date="2024" name="Nat. Commun.">
        <title>Phylogenomics reveals the evolutionary origins of lichenization in chlorophyte algae.</title>
        <authorList>
            <person name="Puginier C."/>
            <person name="Libourel C."/>
            <person name="Otte J."/>
            <person name="Skaloud P."/>
            <person name="Haon M."/>
            <person name="Grisel S."/>
            <person name="Petersen M."/>
            <person name="Berrin J.G."/>
            <person name="Delaux P.M."/>
            <person name="Dal Grande F."/>
            <person name="Keller J."/>
        </authorList>
    </citation>
    <scope>NUCLEOTIDE SEQUENCE [LARGE SCALE GENOMIC DNA]</scope>
    <source>
        <strain evidence="3 4">SAG 2036</strain>
    </source>
</reference>
<dbReference type="Pfam" id="PF02862">
    <property type="entry name" value="DDHD"/>
    <property type="match status" value="1"/>
</dbReference>
<accession>A0AAW1NYZ4</accession>
<dbReference type="PANTHER" id="PTHR23509:SF10">
    <property type="entry name" value="LD21067P"/>
    <property type="match status" value="1"/>
</dbReference>
<proteinExistence type="predicted"/>
<protein>
    <recommendedName>
        <fullName evidence="2">DDHD domain-containing protein</fullName>
    </recommendedName>
</protein>
<evidence type="ECO:0000313" key="3">
    <source>
        <dbReference type="EMBL" id="KAK9800186.1"/>
    </source>
</evidence>
<feature type="compositionally biased region" description="Low complexity" evidence="1">
    <location>
        <begin position="512"/>
        <end position="527"/>
    </location>
</feature>
<evidence type="ECO:0000313" key="4">
    <source>
        <dbReference type="Proteomes" id="UP001465755"/>
    </source>
</evidence>
<name>A0AAW1NYZ4_9CHLO</name>
<dbReference type="GO" id="GO:0046872">
    <property type="term" value="F:metal ion binding"/>
    <property type="evidence" value="ECO:0007669"/>
    <property type="project" value="InterPro"/>
</dbReference>
<dbReference type="GO" id="GO:0005737">
    <property type="term" value="C:cytoplasm"/>
    <property type="evidence" value="ECO:0007669"/>
    <property type="project" value="TreeGrafter"/>
</dbReference>
<dbReference type="SMART" id="SM01127">
    <property type="entry name" value="DDHD"/>
    <property type="match status" value="1"/>
</dbReference>
<comment type="caution">
    <text evidence="3">The sequence shown here is derived from an EMBL/GenBank/DDBJ whole genome shotgun (WGS) entry which is preliminary data.</text>
</comment>
<evidence type="ECO:0000256" key="1">
    <source>
        <dbReference type="SAM" id="MobiDB-lite"/>
    </source>
</evidence>
<feature type="region of interest" description="Disordered" evidence="1">
    <location>
        <begin position="814"/>
        <end position="847"/>
    </location>
</feature>
<feature type="region of interest" description="Disordered" evidence="1">
    <location>
        <begin position="440"/>
        <end position="551"/>
    </location>
</feature>
<feature type="compositionally biased region" description="Polar residues" evidence="1">
    <location>
        <begin position="690"/>
        <end position="708"/>
    </location>
</feature>
<gene>
    <name evidence="3" type="ORF">WJX73_006192</name>
</gene>
<dbReference type="Proteomes" id="UP001465755">
    <property type="component" value="Unassembled WGS sequence"/>
</dbReference>
<feature type="region of interest" description="Disordered" evidence="1">
    <location>
        <begin position="690"/>
        <end position="733"/>
    </location>
</feature>